<evidence type="ECO:0000256" key="3">
    <source>
        <dbReference type="ARBA" id="ARBA00012374"/>
    </source>
</evidence>
<dbReference type="PANTHER" id="PTHR30622:SF4">
    <property type="entry name" value="UNDECAPRENYL-DIPHOSPHATASE"/>
    <property type="match status" value="1"/>
</dbReference>
<evidence type="ECO:0000256" key="10">
    <source>
        <dbReference type="ARBA" id="ARBA00022989"/>
    </source>
</evidence>
<evidence type="ECO:0000256" key="7">
    <source>
        <dbReference type="ARBA" id="ARBA00022801"/>
    </source>
</evidence>
<keyword evidence="13 17" id="KW-0961">Cell wall biogenesis/degradation</keyword>
<dbReference type="EC" id="3.6.1.27" evidence="3 17"/>
<comment type="miscellaneous">
    <text evidence="17">Bacitracin is thought to be involved in the inhibition of peptidoglycan synthesis by sequestering undecaprenyl diphosphate, thereby reducing the pool of lipid carrier available.</text>
</comment>
<keyword evidence="11 17" id="KW-0472">Membrane</keyword>
<comment type="catalytic activity">
    <reaction evidence="16 17">
        <text>di-trans,octa-cis-undecaprenyl diphosphate + H2O = di-trans,octa-cis-undecaprenyl phosphate + phosphate + H(+)</text>
        <dbReference type="Rhea" id="RHEA:28094"/>
        <dbReference type="ChEBI" id="CHEBI:15377"/>
        <dbReference type="ChEBI" id="CHEBI:15378"/>
        <dbReference type="ChEBI" id="CHEBI:43474"/>
        <dbReference type="ChEBI" id="CHEBI:58405"/>
        <dbReference type="ChEBI" id="CHEBI:60392"/>
        <dbReference type="EC" id="3.6.1.27"/>
    </reaction>
</comment>
<proteinExistence type="inferred from homology"/>
<evidence type="ECO:0000256" key="17">
    <source>
        <dbReference type="HAMAP-Rule" id="MF_01006"/>
    </source>
</evidence>
<dbReference type="EMBL" id="VUMY01000008">
    <property type="protein sequence ID" value="MST49753.1"/>
    <property type="molecule type" value="Genomic_DNA"/>
</dbReference>
<feature type="transmembrane region" description="Helical" evidence="17">
    <location>
        <begin position="119"/>
        <end position="136"/>
    </location>
</feature>
<comment type="caution">
    <text evidence="18">The sequence shown here is derived from an EMBL/GenBank/DDBJ whole genome shotgun (WGS) entry which is preliminary data.</text>
</comment>
<comment type="function">
    <text evidence="17">Catalyzes the dephosphorylation of undecaprenyl diphosphate (UPP). Confers resistance to bacitracin.</text>
</comment>
<evidence type="ECO:0000256" key="16">
    <source>
        <dbReference type="ARBA" id="ARBA00047594"/>
    </source>
</evidence>
<dbReference type="GO" id="GO:0071555">
    <property type="term" value="P:cell wall organization"/>
    <property type="evidence" value="ECO:0007669"/>
    <property type="project" value="UniProtKB-KW"/>
</dbReference>
<feature type="transmembrane region" description="Helical" evidence="17">
    <location>
        <begin position="41"/>
        <end position="63"/>
    </location>
</feature>
<sequence>MSWWEALLLGIVEGLTEYLPVSSTGHLTITEYLLGKNIADVGMVAFTAVIQIGAIAAAVIYFWGDIWRIAKAWVTGLFRREARRDPYYRFGWAIIVGSIPIAVVGLLFKDFIETGLRSMWFVAGGLVLWSAVLFTADRFSAKQTGTVSAERAGNEQNEYEPACNSAEASKTAQQFSRSSANGARAVAEQGGTVPDYSADASTTIPQALIIGLVQCFSLIPGVSRSGATISAGLFLGFDRVLATRLSFFLGIPALVAAGTLQGITNFDKIGSTVGWGPTLIGLAVSFVVGYASIAWLLRFVSKHSFNAFIIYRLLVGGVIAVLLLSGTIPAV</sequence>
<keyword evidence="5 17" id="KW-1003">Cell membrane</keyword>
<accession>A0A7K0K2P2</accession>
<dbReference type="Pfam" id="PF02673">
    <property type="entry name" value="BacA"/>
    <property type="match status" value="2"/>
</dbReference>
<keyword evidence="9 17" id="KW-0573">Peptidoglycan synthesis</keyword>
<comment type="similarity">
    <text evidence="2 17">Belongs to the UppP family.</text>
</comment>
<dbReference type="GO" id="GO:0009252">
    <property type="term" value="P:peptidoglycan biosynthetic process"/>
    <property type="evidence" value="ECO:0007669"/>
    <property type="project" value="UniProtKB-KW"/>
</dbReference>
<keyword evidence="6 17" id="KW-0812">Transmembrane</keyword>
<evidence type="ECO:0000256" key="12">
    <source>
        <dbReference type="ARBA" id="ARBA00023251"/>
    </source>
</evidence>
<feature type="transmembrane region" description="Helical" evidence="17">
    <location>
        <begin position="309"/>
        <end position="328"/>
    </location>
</feature>
<name>A0A7K0K2P2_9ACTO</name>
<keyword evidence="19" id="KW-1185">Reference proteome</keyword>
<dbReference type="InterPro" id="IPR003824">
    <property type="entry name" value="UppP"/>
</dbReference>
<evidence type="ECO:0000256" key="14">
    <source>
        <dbReference type="ARBA" id="ARBA00032707"/>
    </source>
</evidence>
<dbReference type="GO" id="GO:0008360">
    <property type="term" value="P:regulation of cell shape"/>
    <property type="evidence" value="ECO:0007669"/>
    <property type="project" value="UniProtKB-KW"/>
</dbReference>
<dbReference type="Proteomes" id="UP000442535">
    <property type="component" value="Unassembled WGS sequence"/>
</dbReference>
<keyword evidence="12 17" id="KW-0046">Antibiotic resistance</keyword>
<dbReference type="AlphaFoldDB" id="A0A7K0K2P2"/>
<protein>
    <recommendedName>
        <fullName evidence="4 17">Undecaprenyl-diphosphatase</fullName>
        <ecNumber evidence="3 17">3.6.1.27</ecNumber>
    </recommendedName>
    <alternativeName>
        <fullName evidence="15 17">Bacitracin resistance protein</fullName>
    </alternativeName>
    <alternativeName>
        <fullName evidence="14 17">Undecaprenyl pyrophosphate phosphatase</fullName>
    </alternativeName>
</protein>
<evidence type="ECO:0000313" key="18">
    <source>
        <dbReference type="EMBL" id="MST49753.1"/>
    </source>
</evidence>
<dbReference type="PANTHER" id="PTHR30622">
    <property type="entry name" value="UNDECAPRENYL-DIPHOSPHATASE"/>
    <property type="match status" value="1"/>
</dbReference>
<organism evidence="18 19">
    <name type="scientific">Mobiluncus porci</name>
    <dbReference type="NCBI Taxonomy" id="2652278"/>
    <lineage>
        <taxon>Bacteria</taxon>
        <taxon>Bacillati</taxon>
        <taxon>Actinomycetota</taxon>
        <taxon>Actinomycetes</taxon>
        <taxon>Actinomycetales</taxon>
        <taxon>Actinomycetaceae</taxon>
        <taxon>Mobiluncus</taxon>
    </lineage>
</organism>
<evidence type="ECO:0000256" key="8">
    <source>
        <dbReference type="ARBA" id="ARBA00022960"/>
    </source>
</evidence>
<keyword evidence="7 17" id="KW-0378">Hydrolase</keyword>
<feature type="transmembrane region" description="Helical" evidence="17">
    <location>
        <begin position="275"/>
        <end position="297"/>
    </location>
</feature>
<dbReference type="GO" id="GO:0046677">
    <property type="term" value="P:response to antibiotic"/>
    <property type="evidence" value="ECO:0007669"/>
    <property type="project" value="UniProtKB-UniRule"/>
</dbReference>
<evidence type="ECO:0000256" key="2">
    <source>
        <dbReference type="ARBA" id="ARBA00010621"/>
    </source>
</evidence>
<evidence type="ECO:0000256" key="15">
    <source>
        <dbReference type="ARBA" id="ARBA00032932"/>
    </source>
</evidence>
<evidence type="ECO:0000256" key="11">
    <source>
        <dbReference type="ARBA" id="ARBA00023136"/>
    </source>
</evidence>
<evidence type="ECO:0000256" key="5">
    <source>
        <dbReference type="ARBA" id="ARBA00022475"/>
    </source>
</evidence>
<evidence type="ECO:0000256" key="4">
    <source>
        <dbReference type="ARBA" id="ARBA00021581"/>
    </source>
</evidence>
<reference evidence="18 19" key="1">
    <citation type="submission" date="2019-08" db="EMBL/GenBank/DDBJ databases">
        <title>In-depth cultivation of the pig gut microbiome towards novel bacterial diversity and tailored functional studies.</title>
        <authorList>
            <person name="Wylensek D."/>
            <person name="Hitch T.C.A."/>
            <person name="Clavel T."/>
        </authorList>
    </citation>
    <scope>NUCLEOTIDE SEQUENCE [LARGE SCALE GENOMIC DNA]</scope>
    <source>
        <strain evidence="18 19">RF-GAM-744-WT-7</strain>
    </source>
</reference>
<keyword evidence="10 17" id="KW-1133">Transmembrane helix</keyword>
<dbReference type="GO" id="GO:0050380">
    <property type="term" value="F:undecaprenyl-diphosphatase activity"/>
    <property type="evidence" value="ECO:0007669"/>
    <property type="project" value="UniProtKB-UniRule"/>
</dbReference>
<feature type="transmembrane region" description="Helical" evidence="17">
    <location>
        <begin position="245"/>
        <end position="263"/>
    </location>
</feature>
<evidence type="ECO:0000256" key="9">
    <source>
        <dbReference type="ARBA" id="ARBA00022984"/>
    </source>
</evidence>
<evidence type="ECO:0000256" key="13">
    <source>
        <dbReference type="ARBA" id="ARBA00023316"/>
    </source>
</evidence>
<gene>
    <name evidence="17" type="primary">uppP</name>
    <name evidence="18" type="ORF">FYJ63_05820</name>
</gene>
<evidence type="ECO:0000256" key="6">
    <source>
        <dbReference type="ARBA" id="ARBA00022692"/>
    </source>
</evidence>
<dbReference type="RefSeq" id="WP_154544693.1">
    <property type="nucleotide sequence ID" value="NZ_VUMY01000008.1"/>
</dbReference>
<evidence type="ECO:0000256" key="1">
    <source>
        <dbReference type="ARBA" id="ARBA00004651"/>
    </source>
</evidence>
<dbReference type="GO" id="GO:0005886">
    <property type="term" value="C:plasma membrane"/>
    <property type="evidence" value="ECO:0007669"/>
    <property type="project" value="UniProtKB-SubCell"/>
</dbReference>
<comment type="subcellular location">
    <subcellularLocation>
        <location evidence="1 17">Cell membrane</location>
        <topology evidence="1 17">Multi-pass membrane protein</topology>
    </subcellularLocation>
</comment>
<evidence type="ECO:0000313" key="19">
    <source>
        <dbReference type="Proteomes" id="UP000442535"/>
    </source>
</evidence>
<feature type="transmembrane region" description="Helical" evidence="17">
    <location>
        <begin position="87"/>
        <end position="107"/>
    </location>
</feature>
<dbReference type="HAMAP" id="MF_01006">
    <property type="entry name" value="Undec_diphosphatase"/>
    <property type="match status" value="1"/>
</dbReference>
<keyword evidence="8 17" id="KW-0133">Cell shape</keyword>